<evidence type="ECO:0000313" key="12">
    <source>
        <dbReference type="Proteomes" id="UP000037784"/>
    </source>
</evidence>
<dbReference type="AlphaFoldDB" id="A0A0M9UBN8"/>
<dbReference type="UniPathway" id="UPA00115">
    <property type="reaction ID" value="UER00414"/>
</dbReference>
<reference evidence="11 13" key="2">
    <citation type="submission" date="2015-07" db="EMBL/GenBank/DDBJ databases">
        <title>Whole genome sequence of Ardenticatena maritima DSM 23922.</title>
        <authorList>
            <person name="Hemp J."/>
            <person name="Ward L.M."/>
            <person name="Pace L.A."/>
            <person name="Fischer W.W."/>
        </authorList>
    </citation>
    <scope>NUCLEOTIDE SEQUENCE [LARGE SCALE GENOMIC DNA]</scope>
    <source>
        <strain evidence="11 13">110S</strain>
    </source>
</reference>
<dbReference type="HAMAP" id="MF_00494">
    <property type="entry name" value="Transaldolase_3b"/>
    <property type="match status" value="1"/>
</dbReference>
<reference evidence="12" key="3">
    <citation type="submission" date="2015-08" db="EMBL/GenBank/DDBJ databases">
        <title>Draft Genome Sequence of a Heterotrophic Facultative Anaerobic Bacterium Ardenticatena maritima Strain 110S.</title>
        <authorList>
            <person name="Kawaichi S."/>
            <person name="Yoshida T."/>
            <person name="Sako Y."/>
            <person name="Nakamura R."/>
        </authorList>
    </citation>
    <scope>NUCLEOTIDE SEQUENCE [LARGE SCALE GENOMIC DNA]</scope>
    <source>
        <strain evidence="12">110S</strain>
    </source>
</reference>
<dbReference type="GO" id="GO:0016832">
    <property type="term" value="F:aldehyde-lyase activity"/>
    <property type="evidence" value="ECO:0007669"/>
    <property type="project" value="InterPro"/>
</dbReference>
<comment type="function">
    <text evidence="9">Transaldolase is important for the balance of metabolites in the pentose-phosphate pathway.</text>
</comment>
<evidence type="ECO:0000256" key="3">
    <source>
        <dbReference type="ARBA" id="ARBA00005740"/>
    </source>
</evidence>
<reference evidence="10 12" key="1">
    <citation type="journal article" date="2015" name="Genome Announc.">
        <title>Draft Genome Sequence of a Heterotrophic Facultative Anaerobic Thermophilic Bacterium, Ardenticatena maritima Strain 110ST.</title>
        <authorList>
            <person name="Kawaichi S."/>
            <person name="Yoshida T."/>
            <person name="Sako Y."/>
            <person name="Nakamura R."/>
        </authorList>
    </citation>
    <scope>NUCLEOTIDE SEQUENCE [LARGE SCALE GENOMIC DNA]</scope>
    <source>
        <strain evidence="10 12">110S</strain>
    </source>
</reference>
<evidence type="ECO:0000256" key="7">
    <source>
        <dbReference type="ARBA" id="ARBA00023270"/>
    </source>
</evidence>
<dbReference type="EMBL" id="LGKN01000005">
    <property type="protein sequence ID" value="KPL87781.1"/>
    <property type="molecule type" value="Genomic_DNA"/>
</dbReference>
<dbReference type="SUPFAM" id="SSF51569">
    <property type="entry name" value="Aldolase"/>
    <property type="match status" value="1"/>
</dbReference>
<dbReference type="InParanoid" id="A0A0M9UBN8"/>
<dbReference type="InterPro" id="IPR033919">
    <property type="entry name" value="TSA/FSA_arc/bac"/>
</dbReference>
<dbReference type="PATRIC" id="fig|872965.6.peg.1928"/>
<dbReference type="InterPro" id="IPR013785">
    <property type="entry name" value="Aldolase_TIM"/>
</dbReference>
<keyword evidence="12" id="KW-1185">Reference proteome</keyword>
<evidence type="ECO:0000313" key="13">
    <source>
        <dbReference type="Proteomes" id="UP000050502"/>
    </source>
</evidence>
<evidence type="ECO:0000256" key="9">
    <source>
        <dbReference type="HAMAP-Rule" id="MF_00494"/>
    </source>
</evidence>
<keyword evidence="4 9" id="KW-0963">Cytoplasm</keyword>
<dbReference type="RefSeq" id="WP_054491967.1">
    <property type="nucleotide sequence ID" value="NZ_BBZA01000028.1"/>
</dbReference>
<keyword evidence="6 9" id="KW-0570">Pentose shunt</keyword>
<dbReference type="CDD" id="cd00956">
    <property type="entry name" value="Transaldolase_FSA"/>
    <property type="match status" value="1"/>
</dbReference>
<dbReference type="PANTHER" id="PTHR10683">
    <property type="entry name" value="TRANSALDOLASE"/>
    <property type="match status" value="1"/>
</dbReference>
<dbReference type="GO" id="GO:0004801">
    <property type="term" value="F:transaldolase activity"/>
    <property type="evidence" value="ECO:0007669"/>
    <property type="project" value="UniProtKB-UniRule"/>
</dbReference>
<evidence type="ECO:0000313" key="11">
    <source>
        <dbReference type="EMBL" id="KPL87781.1"/>
    </source>
</evidence>
<dbReference type="Gene3D" id="3.20.20.70">
    <property type="entry name" value="Aldolase class I"/>
    <property type="match status" value="1"/>
</dbReference>
<dbReference type="EC" id="2.2.1.2" evidence="9"/>
<dbReference type="Proteomes" id="UP000037784">
    <property type="component" value="Unassembled WGS sequence"/>
</dbReference>
<feature type="active site" description="Schiff-base intermediate with substrate" evidence="9">
    <location>
        <position position="85"/>
    </location>
</feature>
<evidence type="ECO:0000256" key="1">
    <source>
        <dbReference type="ARBA" id="ARBA00004496"/>
    </source>
</evidence>
<keyword evidence="7 9" id="KW-0704">Schiff base</keyword>
<dbReference type="GO" id="GO:0006098">
    <property type="term" value="P:pentose-phosphate shunt"/>
    <property type="evidence" value="ECO:0007669"/>
    <property type="project" value="UniProtKB-UniRule"/>
</dbReference>
<dbReference type="FunCoup" id="A0A0M9UBN8">
    <property type="interactions" value="273"/>
</dbReference>
<accession>A0A0M9UBN8</accession>
<comment type="caution">
    <text evidence="10">The sequence shown here is derived from an EMBL/GenBank/DDBJ whole genome shotgun (WGS) entry which is preliminary data.</text>
</comment>
<comment type="pathway">
    <text evidence="2 9">Carbohydrate degradation; pentose phosphate pathway; D-glyceraldehyde 3-phosphate and beta-D-fructose 6-phosphate from D-ribose 5-phosphate and D-xylulose 5-phosphate (non-oxidative stage): step 2/3.</text>
</comment>
<dbReference type="Pfam" id="PF00923">
    <property type="entry name" value="TAL_FSA"/>
    <property type="match status" value="1"/>
</dbReference>
<dbReference type="Proteomes" id="UP000050502">
    <property type="component" value="Unassembled WGS sequence"/>
</dbReference>
<evidence type="ECO:0000313" key="10">
    <source>
        <dbReference type="EMBL" id="GAP62038.1"/>
    </source>
</evidence>
<dbReference type="OrthoDB" id="9807051at2"/>
<comment type="catalytic activity">
    <reaction evidence="8 9">
        <text>D-sedoheptulose 7-phosphate + D-glyceraldehyde 3-phosphate = D-erythrose 4-phosphate + beta-D-fructose 6-phosphate</text>
        <dbReference type="Rhea" id="RHEA:17053"/>
        <dbReference type="ChEBI" id="CHEBI:16897"/>
        <dbReference type="ChEBI" id="CHEBI:57483"/>
        <dbReference type="ChEBI" id="CHEBI:57634"/>
        <dbReference type="ChEBI" id="CHEBI:59776"/>
        <dbReference type="EC" id="2.2.1.2"/>
    </reaction>
</comment>
<sequence length="221" mass="24173">MQIFLDTAVLDEIRQAAEWGVLDGVTTNPTLAARAGRAFKENILAISEIIGDRGTVSAETVSTDVEGMIEEARLVTSWAPNIVAKIPCTPNGLAATRKLAEEGIRVNMTLVFNATQGLLAMKAGAYYVSPFIGRLDDAGQNGMELIEQLVHIKHTYGFETQVLAASIRHPMHVVQAAMLGADIATMPFKVLQQIMKHPLTDIGLQRFLEDWASIPEEMRPF</sequence>
<gene>
    <name evidence="9" type="primary">tal</name>
    <name evidence="10" type="ORF">ARMA_0461</name>
    <name evidence="11" type="ORF">SE16_09435</name>
</gene>
<dbReference type="EMBL" id="BBZA01000028">
    <property type="protein sequence ID" value="GAP62038.1"/>
    <property type="molecule type" value="Genomic_DNA"/>
</dbReference>
<dbReference type="GO" id="GO:0005975">
    <property type="term" value="P:carbohydrate metabolic process"/>
    <property type="evidence" value="ECO:0007669"/>
    <property type="project" value="InterPro"/>
</dbReference>
<evidence type="ECO:0000256" key="5">
    <source>
        <dbReference type="ARBA" id="ARBA00022679"/>
    </source>
</evidence>
<dbReference type="InterPro" id="IPR004731">
    <property type="entry name" value="Transaldolase_3B/F6P_aldolase"/>
</dbReference>
<evidence type="ECO:0000256" key="2">
    <source>
        <dbReference type="ARBA" id="ARBA00004857"/>
    </source>
</evidence>
<dbReference type="STRING" id="872965.SE16_09435"/>
<dbReference type="PANTHER" id="PTHR10683:SF40">
    <property type="entry name" value="FRUCTOSE-6-PHOSPHATE ALDOLASE 1-RELATED"/>
    <property type="match status" value="1"/>
</dbReference>
<evidence type="ECO:0000256" key="4">
    <source>
        <dbReference type="ARBA" id="ARBA00022490"/>
    </source>
</evidence>
<dbReference type="GO" id="GO:0005737">
    <property type="term" value="C:cytoplasm"/>
    <property type="evidence" value="ECO:0007669"/>
    <property type="project" value="UniProtKB-SubCell"/>
</dbReference>
<name>A0A0M9UBN8_9CHLR</name>
<protein>
    <recommendedName>
        <fullName evidence="9">Probable transaldolase</fullName>
        <ecNumber evidence="9">2.2.1.2</ecNumber>
    </recommendedName>
</protein>
<evidence type="ECO:0000256" key="6">
    <source>
        <dbReference type="ARBA" id="ARBA00023126"/>
    </source>
</evidence>
<comment type="similarity">
    <text evidence="3 9">Belongs to the transaldolase family. Type 3B subfamily.</text>
</comment>
<comment type="subcellular location">
    <subcellularLocation>
        <location evidence="1 9">Cytoplasm</location>
    </subcellularLocation>
</comment>
<dbReference type="FunFam" id="3.20.20.70:FF:000018">
    <property type="entry name" value="Probable transaldolase"/>
    <property type="match status" value="1"/>
</dbReference>
<proteinExistence type="inferred from homology"/>
<evidence type="ECO:0000256" key="8">
    <source>
        <dbReference type="ARBA" id="ARBA00048810"/>
    </source>
</evidence>
<dbReference type="InterPro" id="IPR001585">
    <property type="entry name" value="TAL/FSA"/>
</dbReference>
<dbReference type="NCBIfam" id="TIGR00875">
    <property type="entry name" value="fsa_talC_mipB"/>
    <property type="match status" value="1"/>
</dbReference>
<organism evidence="10 12">
    <name type="scientific">Ardenticatena maritima</name>
    <dbReference type="NCBI Taxonomy" id="872965"/>
    <lineage>
        <taxon>Bacteria</taxon>
        <taxon>Bacillati</taxon>
        <taxon>Chloroflexota</taxon>
        <taxon>Ardenticatenia</taxon>
        <taxon>Ardenticatenales</taxon>
        <taxon>Ardenticatenaceae</taxon>
        <taxon>Ardenticatena</taxon>
    </lineage>
</organism>
<keyword evidence="5 9" id="KW-0808">Transferase</keyword>
<dbReference type="InterPro" id="IPR022999">
    <property type="entry name" value="Transaldolase_3B"/>
</dbReference>